<name>B8I920_RUMCH</name>
<evidence type="ECO:0000313" key="2">
    <source>
        <dbReference type="EMBL" id="ACL77352.1"/>
    </source>
</evidence>
<keyword evidence="2" id="KW-0067">ATP-binding</keyword>
<dbReference type="Pfam" id="PF00271">
    <property type="entry name" value="Helicase_C"/>
    <property type="match status" value="1"/>
</dbReference>
<feature type="domain" description="Helicase ATP-binding" evidence="1">
    <location>
        <begin position="38"/>
        <end position="185"/>
    </location>
</feature>
<dbReference type="PROSITE" id="PS51192">
    <property type="entry name" value="HELICASE_ATP_BIND_1"/>
    <property type="match status" value="1"/>
</dbReference>
<dbReference type="STRING" id="394503.Ccel_3060"/>
<dbReference type="GO" id="GO:0004386">
    <property type="term" value="F:helicase activity"/>
    <property type="evidence" value="ECO:0007669"/>
    <property type="project" value="UniProtKB-KW"/>
</dbReference>
<dbReference type="Pfam" id="PF04851">
    <property type="entry name" value="ResIII"/>
    <property type="match status" value="1"/>
</dbReference>
<dbReference type="Proteomes" id="UP000001349">
    <property type="component" value="Chromosome"/>
</dbReference>
<dbReference type="REBASE" id="19945">
    <property type="entry name" value="M.CceORF3059P"/>
</dbReference>
<dbReference type="HOGENOM" id="CLU_048245_0_0_9"/>
<protein>
    <submittedName>
        <fullName evidence="2">Helicase domain protein</fullName>
    </submittedName>
</protein>
<dbReference type="GO" id="GO:0005524">
    <property type="term" value="F:ATP binding"/>
    <property type="evidence" value="ECO:0007669"/>
    <property type="project" value="InterPro"/>
</dbReference>
<keyword evidence="2" id="KW-0547">Nucleotide-binding</keyword>
<dbReference type="eggNOG" id="COG0553">
    <property type="taxonomic scope" value="Bacteria"/>
</dbReference>
<dbReference type="SUPFAM" id="SSF52540">
    <property type="entry name" value="P-loop containing nucleoside triphosphate hydrolases"/>
    <property type="match status" value="2"/>
</dbReference>
<keyword evidence="2" id="KW-0347">Helicase</keyword>
<accession>B8I920</accession>
<proteinExistence type="predicted"/>
<dbReference type="InterPro" id="IPR006935">
    <property type="entry name" value="Helicase/UvrB_N"/>
</dbReference>
<dbReference type="PANTHER" id="PTHR10799">
    <property type="entry name" value="SNF2/RAD54 HELICASE FAMILY"/>
    <property type="match status" value="1"/>
</dbReference>
<dbReference type="SMART" id="SM00487">
    <property type="entry name" value="DEXDc"/>
    <property type="match status" value="1"/>
</dbReference>
<dbReference type="OrthoDB" id="9773571at2"/>
<dbReference type="KEGG" id="cce:Ccel_3060"/>
<dbReference type="AlphaFoldDB" id="B8I920"/>
<dbReference type="GO" id="GO:0016787">
    <property type="term" value="F:hydrolase activity"/>
    <property type="evidence" value="ECO:0007669"/>
    <property type="project" value="InterPro"/>
</dbReference>
<keyword evidence="2" id="KW-0378">Hydrolase</keyword>
<dbReference type="InterPro" id="IPR014001">
    <property type="entry name" value="Helicase_ATP-bd"/>
</dbReference>
<keyword evidence="3" id="KW-1185">Reference proteome</keyword>
<reference evidence="2 3" key="1">
    <citation type="submission" date="2009-01" db="EMBL/GenBank/DDBJ databases">
        <title>Complete sequence of Clostridium cellulolyticum H10.</title>
        <authorList>
            <consortium name="US DOE Joint Genome Institute"/>
            <person name="Lucas S."/>
            <person name="Copeland A."/>
            <person name="Lapidus A."/>
            <person name="Glavina del Rio T."/>
            <person name="Dalin E."/>
            <person name="Tice H."/>
            <person name="Bruce D."/>
            <person name="Goodwin L."/>
            <person name="Pitluck S."/>
            <person name="Chertkov O."/>
            <person name="Saunders E."/>
            <person name="Brettin T."/>
            <person name="Detter J.C."/>
            <person name="Han C."/>
            <person name="Larimer F."/>
            <person name="Land M."/>
            <person name="Hauser L."/>
            <person name="Kyrpides N."/>
            <person name="Ivanova N."/>
            <person name="Zhou J."/>
            <person name="Richardson P."/>
        </authorList>
    </citation>
    <scope>NUCLEOTIDE SEQUENCE [LARGE SCALE GENOMIC DNA]</scope>
    <source>
        <strain evidence="3">ATCC 35319 / DSM 5812 / JCM 6584 / H10</strain>
    </source>
</reference>
<evidence type="ECO:0000313" key="3">
    <source>
        <dbReference type="Proteomes" id="UP000001349"/>
    </source>
</evidence>
<dbReference type="EMBL" id="CP001348">
    <property type="protein sequence ID" value="ACL77352.1"/>
    <property type="molecule type" value="Genomic_DNA"/>
</dbReference>
<dbReference type="Gene3D" id="3.40.50.300">
    <property type="entry name" value="P-loop containing nucleotide triphosphate hydrolases"/>
    <property type="match status" value="2"/>
</dbReference>
<dbReference type="GO" id="GO:0003677">
    <property type="term" value="F:DNA binding"/>
    <property type="evidence" value="ECO:0007669"/>
    <property type="project" value="InterPro"/>
</dbReference>
<evidence type="ECO:0000259" key="1">
    <source>
        <dbReference type="PROSITE" id="PS51192"/>
    </source>
</evidence>
<dbReference type="RefSeq" id="WP_015926411.1">
    <property type="nucleotide sequence ID" value="NC_011898.1"/>
</dbReference>
<gene>
    <name evidence="2" type="ordered locus">Ccel_3060</name>
</gene>
<dbReference type="InterPro" id="IPR001650">
    <property type="entry name" value="Helicase_C-like"/>
</dbReference>
<dbReference type="InterPro" id="IPR027417">
    <property type="entry name" value="P-loop_NTPase"/>
</dbReference>
<organism evidence="2 3">
    <name type="scientific">Ruminiclostridium cellulolyticum (strain ATCC 35319 / DSM 5812 / JCM 6584 / H10)</name>
    <name type="common">Clostridium cellulolyticum</name>
    <dbReference type="NCBI Taxonomy" id="394503"/>
    <lineage>
        <taxon>Bacteria</taxon>
        <taxon>Bacillati</taxon>
        <taxon>Bacillota</taxon>
        <taxon>Clostridia</taxon>
        <taxon>Eubacteriales</taxon>
        <taxon>Oscillospiraceae</taxon>
        <taxon>Ruminiclostridium</taxon>
    </lineage>
</organism>
<sequence length="460" mass="52476">MDYNSFLLKKRFILESSGFEINKYDLNLMLYEFQCDIVRCSLARGKSAIFADCGLGKTPMQLEWGYQVHDYTGGNVLLLAPLAVAEQTKREAEKFNIPVTVCRSQSDVKPGINITNYEMLNHFVANKFDGIILDESSILKNYNSKMRNQIIENFSQTPFRLACTATPAPNDFMEMGNHCEFLGIMSRAEMLSMYFVHDGGNTSKWRLKRHAEDVFWQWMASWSIFLSNPADLGYDGTNYILPKLIIHEHIVDGDEPIREPLTLTQRRQARKDSIDLRVKKAADIAQSVDGQCLIWCDLNSESEMLKNAIPGAVEVKGSDSPEHKKTAMLGFSKGEVKDLVTKPSIAGFGMNWQTCSDMIFVGLSDSYEQYYQAVRRCYRFGQKKPVNVHIVISAKEGCVKDNIERKTSDSLKMQNAMIEYTKEITKKELQSIKRITTPYNPQMKIKLPQWEEMIKSAASF</sequence>